<proteinExistence type="predicted"/>
<organism evidence="1 2">
    <name type="scientific">Brevibacillus invocatus</name>
    <dbReference type="NCBI Taxonomy" id="173959"/>
    <lineage>
        <taxon>Bacteria</taxon>
        <taxon>Bacillati</taxon>
        <taxon>Bacillota</taxon>
        <taxon>Bacilli</taxon>
        <taxon>Bacillales</taxon>
        <taxon>Paenibacillaceae</taxon>
        <taxon>Brevibacillus</taxon>
    </lineage>
</organism>
<accession>A0A3M8BZB9</accession>
<dbReference type="RefSeq" id="WP_122910662.1">
    <property type="nucleotide sequence ID" value="NZ_CBCSBE010000038.1"/>
</dbReference>
<keyword evidence="2" id="KW-1185">Reference proteome</keyword>
<name>A0A3M8BZB9_9BACL</name>
<sequence length="293" mass="33991">MFDQVNRFVSRFRDLEQQEFNHTREEEQQWRLLKEKLAASPIIEEPQQVLSRKCIVVTSLYEQAGASFIAGNVAYALASQGLSVTLCEYPGSSSYYYFALDFERRVKPQRVNDSTTSMLLLQNNQLRIQIDPPYPHHPSSQIDTADWLLRTSKESPLVVIDLSSRWREPEAKRIFDLADEIWVIFDADIARLTRLFLMEAAPSWWHTAGKRMRWIANKWNDRLARSSMMKRVEGTLSLWGREPKSIDIHAALPHFDGEKTAMAHVKGSLLLELYPEEEEKFQSLVYACKGRLP</sequence>
<gene>
    <name evidence="1" type="ORF">EDM52_19710</name>
</gene>
<reference evidence="1 2" key="1">
    <citation type="submission" date="2018-10" db="EMBL/GenBank/DDBJ databases">
        <title>Phylogenomics of Brevibacillus.</title>
        <authorList>
            <person name="Dunlap C."/>
        </authorList>
    </citation>
    <scope>NUCLEOTIDE SEQUENCE [LARGE SCALE GENOMIC DNA]</scope>
    <source>
        <strain evidence="1 2">JCM 12215</strain>
    </source>
</reference>
<evidence type="ECO:0000313" key="2">
    <source>
        <dbReference type="Proteomes" id="UP000282028"/>
    </source>
</evidence>
<protein>
    <submittedName>
        <fullName evidence="1">Uncharacterized protein</fullName>
    </submittedName>
</protein>
<dbReference type="OrthoDB" id="2474375at2"/>
<dbReference type="InterPro" id="IPR027417">
    <property type="entry name" value="P-loop_NTPase"/>
</dbReference>
<dbReference type="EMBL" id="RHHR01000041">
    <property type="protein sequence ID" value="RNB68800.1"/>
    <property type="molecule type" value="Genomic_DNA"/>
</dbReference>
<dbReference type="AlphaFoldDB" id="A0A3M8BZB9"/>
<dbReference type="Gene3D" id="3.40.50.300">
    <property type="entry name" value="P-loop containing nucleotide triphosphate hydrolases"/>
    <property type="match status" value="1"/>
</dbReference>
<evidence type="ECO:0000313" key="1">
    <source>
        <dbReference type="EMBL" id="RNB68800.1"/>
    </source>
</evidence>
<dbReference type="SUPFAM" id="SSF52540">
    <property type="entry name" value="P-loop containing nucleoside triphosphate hydrolases"/>
    <property type="match status" value="1"/>
</dbReference>
<comment type="caution">
    <text evidence="1">The sequence shown here is derived from an EMBL/GenBank/DDBJ whole genome shotgun (WGS) entry which is preliminary data.</text>
</comment>
<dbReference type="Proteomes" id="UP000282028">
    <property type="component" value="Unassembled WGS sequence"/>
</dbReference>